<reference evidence="2" key="1">
    <citation type="submission" date="2025-08" db="UniProtKB">
        <authorList>
            <consortium name="RefSeq"/>
        </authorList>
    </citation>
    <scope>IDENTIFICATION</scope>
</reference>
<gene>
    <name evidence="2" type="primary">LOC112046549</name>
</gene>
<accession>A0A6J1N1S8</accession>
<name>A0A6J1N1S8_BICAN</name>
<dbReference type="OrthoDB" id="7434781at2759"/>
<evidence type="ECO:0000313" key="2">
    <source>
        <dbReference type="RefSeq" id="XP_023938983.1"/>
    </source>
</evidence>
<dbReference type="RefSeq" id="XP_023938983.1">
    <property type="nucleotide sequence ID" value="XM_024083215.1"/>
</dbReference>
<protein>
    <submittedName>
        <fullName evidence="2">Uncharacterized protein LOC112046549</fullName>
    </submittedName>
</protein>
<dbReference type="Proteomes" id="UP001652582">
    <property type="component" value="Chromosome 11"/>
</dbReference>
<proteinExistence type="predicted"/>
<dbReference type="AlphaFoldDB" id="A0A6J1N1S8"/>
<dbReference type="GeneID" id="112046549"/>
<dbReference type="KEGG" id="bany:112046549"/>
<sequence length="173" mass="19956">MLTLPKTQCDPKKTAGVCKCRPICKSRRREWKGELQKTSGELLIERKPAHECFRRWPMKVQPNGPCPLLGRSRHVTVVPRAHVRPQTVVRICQGPVEDTVDTPYLKLAQIIKNLGAMDAVKSCCPFCACTGCCVCRVQDYEPADETRDKMRQRDMRVFDERVSRDFQTMRIMY</sequence>
<organism evidence="1 2">
    <name type="scientific">Bicyclus anynana</name>
    <name type="common">Squinting bush brown butterfly</name>
    <dbReference type="NCBI Taxonomy" id="110368"/>
    <lineage>
        <taxon>Eukaryota</taxon>
        <taxon>Metazoa</taxon>
        <taxon>Ecdysozoa</taxon>
        <taxon>Arthropoda</taxon>
        <taxon>Hexapoda</taxon>
        <taxon>Insecta</taxon>
        <taxon>Pterygota</taxon>
        <taxon>Neoptera</taxon>
        <taxon>Endopterygota</taxon>
        <taxon>Lepidoptera</taxon>
        <taxon>Glossata</taxon>
        <taxon>Ditrysia</taxon>
        <taxon>Papilionoidea</taxon>
        <taxon>Nymphalidae</taxon>
        <taxon>Satyrinae</taxon>
        <taxon>Satyrini</taxon>
        <taxon>Mycalesina</taxon>
        <taxon>Bicyclus</taxon>
    </lineage>
</organism>
<evidence type="ECO:0000313" key="1">
    <source>
        <dbReference type="Proteomes" id="UP001652582"/>
    </source>
</evidence>
<keyword evidence="1" id="KW-1185">Reference proteome</keyword>